<sequence>MTGTRDAAVRVDHRWPGWALPAATAAGWVLVVVALGLAAARYHEEPFALGIAVPLLLITTLAGAGVVSRAMRHDQRRYAVTEIAVFLGLALLFYAYSTPGRLVIATMVGGGLLATARTIRRDRERQATKMQNGWPERSA</sequence>
<reference evidence="2 3" key="1">
    <citation type="submission" date="2018-01" db="EMBL/GenBank/DDBJ databases">
        <title>Draft genome sequence of Jiangella sp. GTF31.</title>
        <authorList>
            <person name="Sahin N."/>
            <person name="Ay H."/>
            <person name="Saygin H."/>
        </authorList>
    </citation>
    <scope>NUCLEOTIDE SEQUENCE [LARGE SCALE GENOMIC DNA]</scope>
    <source>
        <strain evidence="2 3">GTF31</strain>
    </source>
</reference>
<feature type="transmembrane region" description="Helical" evidence="1">
    <location>
        <begin position="102"/>
        <end position="119"/>
    </location>
</feature>
<keyword evidence="1" id="KW-0812">Transmembrane</keyword>
<feature type="transmembrane region" description="Helical" evidence="1">
    <location>
        <begin position="46"/>
        <end position="67"/>
    </location>
</feature>
<keyword evidence="3" id="KW-1185">Reference proteome</keyword>
<feature type="transmembrane region" description="Helical" evidence="1">
    <location>
        <begin position="79"/>
        <end position="96"/>
    </location>
</feature>
<gene>
    <name evidence="2" type="ORF">C1I92_30910</name>
</gene>
<accession>A0A2W2BV06</accession>
<dbReference type="Proteomes" id="UP000248764">
    <property type="component" value="Unassembled WGS sequence"/>
</dbReference>
<feature type="transmembrane region" description="Helical" evidence="1">
    <location>
        <begin position="20"/>
        <end position="40"/>
    </location>
</feature>
<keyword evidence="1" id="KW-1133">Transmembrane helix</keyword>
<evidence type="ECO:0008006" key="4">
    <source>
        <dbReference type="Google" id="ProtNLM"/>
    </source>
</evidence>
<comment type="caution">
    <text evidence="2">The sequence shown here is derived from an EMBL/GenBank/DDBJ whole genome shotgun (WGS) entry which is preliminary data.</text>
</comment>
<evidence type="ECO:0000256" key="1">
    <source>
        <dbReference type="SAM" id="Phobius"/>
    </source>
</evidence>
<name>A0A2W2BV06_9ACTN</name>
<dbReference type="EMBL" id="POTW01000135">
    <property type="protein sequence ID" value="PZF79487.1"/>
    <property type="molecule type" value="Genomic_DNA"/>
</dbReference>
<dbReference type="RefSeq" id="WP_111258482.1">
    <property type="nucleotide sequence ID" value="NZ_POTW01000135.1"/>
</dbReference>
<organism evidence="2 3">
    <name type="scientific">Jiangella anatolica</name>
    <dbReference type="NCBI Taxonomy" id="2670374"/>
    <lineage>
        <taxon>Bacteria</taxon>
        <taxon>Bacillati</taxon>
        <taxon>Actinomycetota</taxon>
        <taxon>Actinomycetes</taxon>
        <taxon>Jiangellales</taxon>
        <taxon>Jiangellaceae</taxon>
        <taxon>Jiangella</taxon>
    </lineage>
</organism>
<proteinExistence type="predicted"/>
<dbReference type="AlphaFoldDB" id="A0A2W2BV06"/>
<evidence type="ECO:0000313" key="2">
    <source>
        <dbReference type="EMBL" id="PZF79487.1"/>
    </source>
</evidence>
<keyword evidence="1" id="KW-0472">Membrane</keyword>
<protein>
    <recommendedName>
        <fullName evidence="4">DUF2568 domain-containing protein</fullName>
    </recommendedName>
</protein>
<evidence type="ECO:0000313" key="3">
    <source>
        <dbReference type="Proteomes" id="UP000248764"/>
    </source>
</evidence>